<comment type="caution">
    <text evidence="1">The sequence shown here is derived from an EMBL/GenBank/DDBJ whole genome shotgun (WGS) entry which is preliminary data.</text>
</comment>
<evidence type="ECO:0000313" key="2">
    <source>
        <dbReference type="Proteomes" id="UP000219020"/>
    </source>
</evidence>
<reference evidence="2" key="1">
    <citation type="submission" date="2017-04" db="EMBL/GenBank/DDBJ databases">
        <title>Genome evolution of the luminous symbionts of deep sea anglerfish.</title>
        <authorList>
            <person name="Hendry T.A."/>
        </authorList>
    </citation>
    <scope>NUCLEOTIDE SEQUENCE [LARGE SCALE GENOMIC DNA]</scope>
</reference>
<proteinExistence type="predicted"/>
<dbReference type="EMBL" id="NBYY01000003">
    <property type="protein sequence ID" value="PCS24196.1"/>
    <property type="molecule type" value="Genomic_DNA"/>
</dbReference>
<evidence type="ECO:0000313" key="1">
    <source>
        <dbReference type="EMBL" id="PCS24196.1"/>
    </source>
</evidence>
<accession>A0A2A5T7U5</accession>
<name>A0A2A5T7U5_9GAMM</name>
<keyword evidence="2" id="KW-1185">Reference proteome</keyword>
<protein>
    <submittedName>
        <fullName evidence="1">Uncharacterized protein</fullName>
    </submittedName>
</protein>
<dbReference type="AlphaFoldDB" id="A0A2A5T7U5"/>
<sequence>MISDDKVKIKNLVSFEKRPDIADEKTEFDHFEINTIVGT</sequence>
<gene>
    <name evidence="1" type="ORF">BTN49_0193</name>
</gene>
<organism evidence="1 2">
    <name type="scientific">Candidatus Enterovibrio escicola</name>
    <dbReference type="NCBI Taxonomy" id="1927127"/>
    <lineage>
        <taxon>Bacteria</taxon>
        <taxon>Pseudomonadati</taxon>
        <taxon>Pseudomonadota</taxon>
        <taxon>Gammaproteobacteria</taxon>
        <taxon>Vibrionales</taxon>
        <taxon>Vibrionaceae</taxon>
        <taxon>Enterovibrio</taxon>
    </lineage>
</organism>
<dbReference type="Proteomes" id="UP000219020">
    <property type="component" value="Unassembled WGS sequence"/>
</dbReference>